<dbReference type="Proteomes" id="UP000298787">
    <property type="component" value="Chromosome 18"/>
</dbReference>
<dbReference type="Pfam" id="PF25818">
    <property type="entry name" value="MTRES1_C"/>
    <property type="match status" value="1"/>
</dbReference>
<feature type="domain" description="Mitochondrial transcription rescue factor 1 C-terminal" evidence="2">
    <location>
        <begin position="107"/>
        <end position="209"/>
    </location>
</feature>
<protein>
    <recommendedName>
        <fullName evidence="2">Mitochondrial transcription rescue factor 1 C-terminal domain-containing protein</fullName>
    </recommendedName>
</protein>
<dbReference type="EMBL" id="CM014095">
    <property type="protein sequence ID" value="TKS86285.1"/>
    <property type="molecule type" value="Genomic_DNA"/>
</dbReference>
<dbReference type="STRING" id="240159.A0A4U5VH04"/>
<evidence type="ECO:0000313" key="4">
    <source>
        <dbReference type="Proteomes" id="UP000298787"/>
    </source>
</evidence>
<sequence>MHITSVNLWVLCLRKSEYLVRLCKLHTKRNYCATHQDNYGWPNYNRTKGSIFTSTGTQVNQSESEIPYSINHRHSRSSSAVLQLQEQELHDHEEVVDESPTLPKDYKDMEKYVQSFRYDVIMKAGLDIARNKIEDAFYNNKLRINGQRLIKKSKTVKVGDTLDLVLSENQETNTVTLMRVIPRRVLGQSSNTENYKVAMRRWKRIELSKDEAFKP</sequence>
<dbReference type="InterPro" id="IPR036986">
    <property type="entry name" value="S4_RNA-bd_sf"/>
</dbReference>
<evidence type="ECO:0000259" key="2">
    <source>
        <dbReference type="Pfam" id="PF25818"/>
    </source>
</evidence>
<dbReference type="PANTHER" id="PTHR13633">
    <property type="entry name" value="MITOCHONDRIAL TRANSCRIPTION RESCUE FACTOR 1"/>
    <property type="match status" value="1"/>
</dbReference>
<dbReference type="GO" id="GO:0005739">
    <property type="term" value="C:mitochondrion"/>
    <property type="evidence" value="ECO:0007669"/>
    <property type="project" value="TreeGrafter"/>
</dbReference>
<dbReference type="InterPro" id="IPR057896">
    <property type="entry name" value="MTRES1_C"/>
</dbReference>
<dbReference type="Gene3D" id="3.10.290.10">
    <property type="entry name" value="RNA-binding S4 domain"/>
    <property type="match status" value="1"/>
</dbReference>
<accession>A0A4U5VH04</accession>
<dbReference type="GO" id="GO:0003723">
    <property type="term" value="F:RNA binding"/>
    <property type="evidence" value="ECO:0007669"/>
    <property type="project" value="UniProtKB-KW"/>
</dbReference>
<dbReference type="PROSITE" id="PS50889">
    <property type="entry name" value="S4"/>
    <property type="match status" value="1"/>
</dbReference>
<dbReference type="PANTHER" id="PTHR13633:SF3">
    <property type="entry name" value="MITOCHONDRIAL TRANSCRIPTION RESCUE FACTOR 1"/>
    <property type="match status" value="1"/>
</dbReference>
<keyword evidence="1" id="KW-0694">RNA-binding</keyword>
<reference evidence="3 4" key="1">
    <citation type="submission" date="2019-01" db="EMBL/GenBank/DDBJ databases">
        <title>Genome Assembly of Collichthys lucidus.</title>
        <authorList>
            <person name="Cai M."/>
            <person name="Xiao S."/>
        </authorList>
    </citation>
    <scope>NUCLEOTIDE SEQUENCE [LARGE SCALE GENOMIC DNA]</scope>
    <source>
        <strain evidence="3">JT15FE1705JMU</strain>
        <tissue evidence="3">Muscle</tissue>
    </source>
</reference>
<keyword evidence="4" id="KW-1185">Reference proteome</keyword>
<dbReference type="AlphaFoldDB" id="A0A4U5VH04"/>
<proteinExistence type="predicted"/>
<gene>
    <name evidence="3" type="ORF">D9C73_020402</name>
</gene>
<dbReference type="GO" id="GO:1903108">
    <property type="term" value="P:regulation of mitochondrial transcription"/>
    <property type="evidence" value="ECO:0007669"/>
    <property type="project" value="TreeGrafter"/>
</dbReference>
<evidence type="ECO:0000256" key="1">
    <source>
        <dbReference type="PROSITE-ProRule" id="PRU00182"/>
    </source>
</evidence>
<organism evidence="3 4">
    <name type="scientific">Collichthys lucidus</name>
    <name type="common">Big head croaker</name>
    <name type="synonym">Sciaena lucida</name>
    <dbReference type="NCBI Taxonomy" id="240159"/>
    <lineage>
        <taxon>Eukaryota</taxon>
        <taxon>Metazoa</taxon>
        <taxon>Chordata</taxon>
        <taxon>Craniata</taxon>
        <taxon>Vertebrata</taxon>
        <taxon>Euteleostomi</taxon>
        <taxon>Actinopterygii</taxon>
        <taxon>Neopterygii</taxon>
        <taxon>Teleostei</taxon>
        <taxon>Neoteleostei</taxon>
        <taxon>Acanthomorphata</taxon>
        <taxon>Eupercaria</taxon>
        <taxon>Sciaenidae</taxon>
        <taxon>Collichthys</taxon>
    </lineage>
</organism>
<evidence type="ECO:0000313" key="3">
    <source>
        <dbReference type="EMBL" id="TKS86285.1"/>
    </source>
</evidence>
<name>A0A4U5VH04_COLLU</name>